<dbReference type="AlphaFoldDB" id="A0A3N2BEB8"/>
<comment type="subunit">
    <text evidence="4">Homodimer.</text>
</comment>
<feature type="active site" description="Nucleophile" evidence="4">
    <location>
        <position position="90"/>
    </location>
</feature>
<dbReference type="PANTHER" id="PTHR11142">
    <property type="entry name" value="PSEUDOURIDYLATE SYNTHASE"/>
    <property type="match status" value="1"/>
</dbReference>
<feature type="binding site" evidence="4">
    <location>
        <position position="187"/>
    </location>
    <ligand>
        <name>substrate</name>
    </ligand>
</feature>
<reference evidence="7 8" key="1">
    <citation type="submission" date="2018-11" db="EMBL/GenBank/DDBJ databases">
        <title>Sequencing the genomes of 1000 actinobacteria strains.</title>
        <authorList>
            <person name="Klenk H.-P."/>
        </authorList>
    </citation>
    <scope>NUCLEOTIDE SEQUENCE [LARGE SCALE GENOMIC DNA]</scope>
    <source>
        <strain evidence="7 8">DSM 11294</strain>
    </source>
</reference>
<dbReference type="GO" id="GO:0031119">
    <property type="term" value="P:tRNA pseudouridine synthesis"/>
    <property type="evidence" value="ECO:0007669"/>
    <property type="project" value="UniProtKB-UniRule"/>
</dbReference>
<dbReference type="InterPro" id="IPR001406">
    <property type="entry name" value="PsdUridine_synth_TruA"/>
</dbReference>
<dbReference type="PANTHER" id="PTHR11142:SF0">
    <property type="entry name" value="TRNA PSEUDOURIDINE SYNTHASE-LIKE 1"/>
    <property type="match status" value="1"/>
</dbReference>
<dbReference type="Gene3D" id="3.30.70.580">
    <property type="entry name" value="Pseudouridine synthase I, catalytic domain, N-terminal subdomain"/>
    <property type="match status" value="1"/>
</dbReference>
<evidence type="ECO:0000256" key="4">
    <source>
        <dbReference type="HAMAP-Rule" id="MF_00171"/>
    </source>
</evidence>
<name>A0A3N2BEB8_9MICO</name>
<comment type="caution">
    <text evidence="4">Lacks conserved residue(s) required for the propagation of feature annotation.</text>
</comment>
<dbReference type="InterPro" id="IPR020095">
    <property type="entry name" value="PsdUridine_synth_TruA_C"/>
</dbReference>
<dbReference type="FunFam" id="3.30.70.660:FF:000003">
    <property type="entry name" value="tRNA pseudouridine synthase A"/>
    <property type="match status" value="1"/>
</dbReference>
<evidence type="ECO:0000256" key="5">
    <source>
        <dbReference type="RuleBase" id="RU003792"/>
    </source>
</evidence>
<comment type="similarity">
    <text evidence="1 4 5">Belongs to the tRNA pseudouridine synthase TruA family.</text>
</comment>
<keyword evidence="8" id="KW-1185">Reference proteome</keyword>
<dbReference type="GO" id="GO:0160147">
    <property type="term" value="F:tRNA pseudouridine(38-40) synthase activity"/>
    <property type="evidence" value="ECO:0007669"/>
    <property type="project" value="UniProtKB-EC"/>
</dbReference>
<keyword evidence="3 4" id="KW-0413">Isomerase</keyword>
<evidence type="ECO:0000256" key="2">
    <source>
        <dbReference type="ARBA" id="ARBA00022694"/>
    </source>
</evidence>
<evidence type="ECO:0000313" key="8">
    <source>
        <dbReference type="Proteomes" id="UP000280668"/>
    </source>
</evidence>
<dbReference type="Proteomes" id="UP000280668">
    <property type="component" value="Unassembled WGS sequence"/>
</dbReference>
<comment type="function">
    <text evidence="4">Formation of pseudouridine at positions 38, 39 and 40 in the anticodon stem and loop of transfer RNAs.</text>
</comment>
<keyword evidence="2 4" id="KW-0819">tRNA processing</keyword>
<comment type="catalytic activity">
    <reaction evidence="4 5">
        <text>uridine(38/39/40) in tRNA = pseudouridine(38/39/40) in tRNA</text>
        <dbReference type="Rhea" id="RHEA:22376"/>
        <dbReference type="Rhea" id="RHEA-COMP:10085"/>
        <dbReference type="Rhea" id="RHEA-COMP:10087"/>
        <dbReference type="ChEBI" id="CHEBI:65314"/>
        <dbReference type="ChEBI" id="CHEBI:65315"/>
        <dbReference type="EC" id="5.4.99.12"/>
    </reaction>
</comment>
<dbReference type="HAMAP" id="MF_00171">
    <property type="entry name" value="TruA"/>
    <property type="match status" value="1"/>
</dbReference>
<proteinExistence type="inferred from homology"/>
<gene>
    <name evidence="4" type="primary">truA</name>
    <name evidence="7" type="ORF">EDD31_1952</name>
</gene>
<evidence type="ECO:0000256" key="3">
    <source>
        <dbReference type="ARBA" id="ARBA00023235"/>
    </source>
</evidence>
<accession>A0A3N2BEB8</accession>
<dbReference type="Pfam" id="PF01416">
    <property type="entry name" value="PseudoU_synth_1"/>
    <property type="match status" value="1"/>
</dbReference>
<sequence length="349" mass="36571">MGSAAIGVRGVGGQDGSGGALAYARVVNGVDDAAADLVRIRLDLAYDGTGFSGWATQPGRRTVQAVLEQSLSTVLRLPESARLTVAGRTDAGVHARSQVTHLDIPRAAWQSVPGRSALTPGDSLVARLSGVLAQEYSAMVGGVAPGATAAAPGLTQVPRGASDVVVYQATEAPAGFDARFSALWRRYRYRIADTPQALDPVRRCAVLTHRQPLDVAAMNAAAVGLLGEHDFAAYCKPREGATTVRELLDLRWRRVPAGEPDAGLVVAEVRADAFCHSMVRGLVGASLAVGAGRRDVAWPSQVLQGGKRHHAVTVAPAHGLTLEEVRYPPDAEVAARAAAARTLRELPPR</sequence>
<feature type="domain" description="Pseudouridine synthase I TruA alpha/beta" evidence="6">
    <location>
        <begin position="221"/>
        <end position="328"/>
    </location>
</feature>
<dbReference type="InterPro" id="IPR020103">
    <property type="entry name" value="PsdUridine_synth_cat_dom_sf"/>
</dbReference>
<dbReference type="CDD" id="cd02570">
    <property type="entry name" value="PseudoU_synth_EcTruA"/>
    <property type="match status" value="1"/>
</dbReference>
<dbReference type="EMBL" id="RKHK01000001">
    <property type="protein sequence ID" value="ROR73565.1"/>
    <property type="molecule type" value="Genomic_DNA"/>
</dbReference>
<evidence type="ECO:0000313" key="7">
    <source>
        <dbReference type="EMBL" id="ROR73565.1"/>
    </source>
</evidence>
<organism evidence="7 8">
    <name type="scientific">Bogoriella caseilytica</name>
    <dbReference type="NCBI Taxonomy" id="56055"/>
    <lineage>
        <taxon>Bacteria</taxon>
        <taxon>Bacillati</taxon>
        <taxon>Actinomycetota</taxon>
        <taxon>Actinomycetes</taxon>
        <taxon>Micrococcales</taxon>
        <taxon>Bogoriellaceae</taxon>
        <taxon>Bogoriella</taxon>
    </lineage>
</organism>
<dbReference type="EC" id="5.4.99.12" evidence="4"/>
<dbReference type="Gene3D" id="3.30.70.660">
    <property type="entry name" value="Pseudouridine synthase I, catalytic domain, C-terminal subdomain"/>
    <property type="match status" value="1"/>
</dbReference>
<dbReference type="SUPFAM" id="SSF55120">
    <property type="entry name" value="Pseudouridine synthase"/>
    <property type="match status" value="1"/>
</dbReference>
<dbReference type="InterPro" id="IPR020097">
    <property type="entry name" value="PsdUridine_synth_TruA_a/b_dom"/>
</dbReference>
<dbReference type="GO" id="GO:0003723">
    <property type="term" value="F:RNA binding"/>
    <property type="evidence" value="ECO:0007669"/>
    <property type="project" value="InterPro"/>
</dbReference>
<comment type="caution">
    <text evidence="7">The sequence shown here is derived from an EMBL/GenBank/DDBJ whole genome shotgun (WGS) entry which is preliminary data.</text>
</comment>
<dbReference type="InterPro" id="IPR020094">
    <property type="entry name" value="TruA/RsuA/RluB/E/F_N"/>
</dbReference>
<protein>
    <recommendedName>
        <fullName evidence="4">tRNA pseudouridine synthase A</fullName>
        <ecNumber evidence="4">5.4.99.12</ecNumber>
    </recommendedName>
    <alternativeName>
        <fullName evidence="4">tRNA pseudouridine(38-40) synthase</fullName>
    </alternativeName>
    <alternativeName>
        <fullName evidence="4">tRNA pseudouridylate synthase I</fullName>
    </alternativeName>
    <alternativeName>
        <fullName evidence="4">tRNA-uridine isomerase I</fullName>
    </alternativeName>
</protein>
<evidence type="ECO:0000259" key="6">
    <source>
        <dbReference type="Pfam" id="PF01416"/>
    </source>
</evidence>
<evidence type="ECO:0000256" key="1">
    <source>
        <dbReference type="ARBA" id="ARBA00009375"/>
    </source>
</evidence>